<dbReference type="FunFam" id="3.40.50.300:FF:000292">
    <property type="entry name" value="ATP-dependent dethiobiotin synthetase BioD"/>
    <property type="match status" value="1"/>
</dbReference>
<dbReference type="GO" id="GO:0004141">
    <property type="term" value="F:dethiobiotin synthase activity"/>
    <property type="evidence" value="ECO:0007669"/>
    <property type="project" value="InterPro"/>
</dbReference>
<organism evidence="8">
    <name type="scientific">mine drainage metagenome</name>
    <dbReference type="NCBI Taxonomy" id="410659"/>
    <lineage>
        <taxon>unclassified sequences</taxon>
        <taxon>metagenomes</taxon>
        <taxon>ecological metagenomes</taxon>
    </lineage>
</organism>
<dbReference type="GO" id="GO:0005829">
    <property type="term" value="C:cytosol"/>
    <property type="evidence" value="ECO:0007669"/>
    <property type="project" value="TreeGrafter"/>
</dbReference>
<gene>
    <name evidence="8" type="ORF">B1B_17185</name>
</gene>
<dbReference type="PANTHER" id="PTHR43210">
    <property type="entry name" value="DETHIOBIOTIN SYNTHETASE"/>
    <property type="match status" value="1"/>
</dbReference>
<dbReference type="AlphaFoldDB" id="T1A051"/>
<evidence type="ECO:0000256" key="2">
    <source>
        <dbReference type="ARBA" id="ARBA00022598"/>
    </source>
</evidence>
<accession>T1A051</accession>
<dbReference type="UniPathway" id="UPA00078"/>
<evidence type="ECO:0000256" key="3">
    <source>
        <dbReference type="ARBA" id="ARBA00022723"/>
    </source>
</evidence>
<dbReference type="GO" id="GO:0005524">
    <property type="term" value="F:ATP binding"/>
    <property type="evidence" value="ECO:0007669"/>
    <property type="project" value="UniProtKB-KW"/>
</dbReference>
<dbReference type="SUPFAM" id="SSF52540">
    <property type="entry name" value="P-loop containing nucleoside triphosphate hydrolases"/>
    <property type="match status" value="1"/>
</dbReference>
<dbReference type="PIRSF" id="PIRSF006755">
    <property type="entry name" value="DTB_synth"/>
    <property type="match status" value="1"/>
</dbReference>
<dbReference type="InterPro" id="IPR027417">
    <property type="entry name" value="P-loop_NTPase"/>
</dbReference>
<dbReference type="CDD" id="cd03109">
    <property type="entry name" value="DTBS"/>
    <property type="match status" value="1"/>
</dbReference>
<dbReference type="GO" id="GO:0009102">
    <property type="term" value="P:biotin biosynthetic process"/>
    <property type="evidence" value="ECO:0007669"/>
    <property type="project" value="UniProtKB-UniPathway"/>
</dbReference>
<dbReference type="InterPro" id="IPR004472">
    <property type="entry name" value="DTB_synth_BioD"/>
</dbReference>
<evidence type="ECO:0000256" key="7">
    <source>
        <dbReference type="ARBA" id="ARBA00022842"/>
    </source>
</evidence>
<evidence type="ECO:0000256" key="5">
    <source>
        <dbReference type="ARBA" id="ARBA00022756"/>
    </source>
</evidence>
<keyword evidence="4" id="KW-0547">Nucleotide-binding</keyword>
<comment type="caution">
    <text evidence="8">The sequence shown here is derived from an EMBL/GenBank/DDBJ whole genome shotgun (WGS) entry which is preliminary data.</text>
</comment>
<proteinExistence type="inferred from homology"/>
<evidence type="ECO:0000256" key="1">
    <source>
        <dbReference type="ARBA" id="ARBA00022490"/>
    </source>
</evidence>
<dbReference type="NCBIfam" id="TIGR00347">
    <property type="entry name" value="bioD"/>
    <property type="match status" value="1"/>
</dbReference>
<dbReference type="EMBL" id="AUZY01011480">
    <property type="protein sequence ID" value="EQD34469.1"/>
    <property type="molecule type" value="Genomic_DNA"/>
</dbReference>
<keyword evidence="1" id="KW-0963">Cytoplasm</keyword>
<reference evidence="8" key="1">
    <citation type="submission" date="2013-08" db="EMBL/GenBank/DDBJ databases">
        <authorList>
            <person name="Mendez C."/>
            <person name="Richter M."/>
            <person name="Ferrer M."/>
            <person name="Sanchez J."/>
        </authorList>
    </citation>
    <scope>NUCLEOTIDE SEQUENCE</scope>
</reference>
<dbReference type="Pfam" id="PF13500">
    <property type="entry name" value="AAA_26"/>
    <property type="match status" value="1"/>
</dbReference>
<evidence type="ECO:0000256" key="6">
    <source>
        <dbReference type="ARBA" id="ARBA00022840"/>
    </source>
</evidence>
<keyword evidence="3" id="KW-0479">Metal-binding</keyword>
<protein>
    <submittedName>
        <fullName evidence="8">Dithiobiotin synthetase</fullName>
    </submittedName>
</protein>
<dbReference type="Gene3D" id="3.40.50.300">
    <property type="entry name" value="P-loop containing nucleotide triphosphate hydrolases"/>
    <property type="match status" value="1"/>
</dbReference>
<dbReference type="PANTHER" id="PTHR43210:SF5">
    <property type="entry name" value="DETHIOBIOTIN SYNTHETASE"/>
    <property type="match status" value="1"/>
</dbReference>
<keyword evidence="2" id="KW-0436">Ligase</keyword>
<keyword evidence="7" id="KW-0460">Magnesium</keyword>
<reference evidence="8" key="2">
    <citation type="journal article" date="2014" name="ISME J.">
        <title>Microbial stratification in low pH oxic and suboxic macroscopic growths along an acid mine drainage.</title>
        <authorList>
            <person name="Mendez-Garcia C."/>
            <person name="Mesa V."/>
            <person name="Sprenger R.R."/>
            <person name="Richter M."/>
            <person name="Diez M.S."/>
            <person name="Solano J."/>
            <person name="Bargiela R."/>
            <person name="Golyshina O.V."/>
            <person name="Manteca A."/>
            <person name="Ramos J.L."/>
            <person name="Gallego J.R."/>
            <person name="Llorente I."/>
            <person name="Martins Dos Santos V.A."/>
            <person name="Jensen O.N."/>
            <person name="Pelaez A.I."/>
            <person name="Sanchez J."/>
            <person name="Ferrer M."/>
        </authorList>
    </citation>
    <scope>NUCLEOTIDE SEQUENCE</scope>
</reference>
<sequence length="227" mass="23974">MSATGVFITGTDTSVGKTVISAGWIRRGVEHGLRMAAMKPVATGGALRESQHLRSTDAELLWGEINVEETWEEINPYVFMPPVSPNIAADQAGVTIDLGRIVKLARALEQRADTLVVEGVGGWRVPLGEGVSTVDLVRALGYPVVLVVGLRLGCINHALLTLESVTTDRIPCLGWVANRVDPALEASEAVLATLVERLAIPCLGVVPSLTPPEIGSVAQALHPPPSV</sequence>
<keyword evidence="6" id="KW-0067">ATP-binding</keyword>
<name>T1A051_9ZZZZ</name>
<dbReference type="GO" id="GO:0042803">
    <property type="term" value="F:protein homodimerization activity"/>
    <property type="evidence" value="ECO:0007669"/>
    <property type="project" value="UniProtKB-ARBA"/>
</dbReference>
<dbReference type="HAMAP" id="MF_00336">
    <property type="entry name" value="BioD"/>
    <property type="match status" value="1"/>
</dbReference>
<keyword evidence="5" id="KW-0093">Biotin biosynthesis</keyword>
<dbReference type="GO" id="GO:0000287">
    <property type="term" value="F:magnesium ion binding"/>
    <property type="evidence" value="ECO:0007669"/>
    <property type="project" value="InterPro"/>
</dbReference>
<evidence type="ECO:0000256" key="4">
    <source>
        <dbReference type="ARBA" id="ARBA00022741"/>
    </source>
</evidence>
<evidence type="ECO:0000313" key="8">
    <source>
        <dbReference type="EMBL" id="EQD34469.1"/>
    </source>
</evidence>